<evidence type="ECO:0000259" key="1">
    <source>
        <dbReference type="Pfam" id="PF11716"/>
    </source>
</evidence>
<feature type="domain" description="Mycothiol-dependent maleylpyruvate isomerase metal-binding" evidence="1">
    <location>
        <begin position="17"/>
        <end position="159"/>
    </location>
</feature>
<evidence type="ECO:0000313" key="3">
    <source>
        <dbReference type="Proteomes" id="UP000780875"/>
    </source>
</evidence>
<dbReference type="GO" id="GO:0016853">
    <property type="term" value="F:isomerase activity"/>
    <property type="evidence" value="ECO:0007669"/>
    <property type="project" value="UniProtKB-KW"/>
</dbReference>
<dbReference type="Proteomes" id="UP000780875">
    <property type="component" value="Unassembled WGS sequence"/>
</dbReference>
<keyword evidence="2" id="KW-0413">Isomerase</keyword>
<keyword evidence="3" id="KW-1185">Reference proteome</keyword>
<dbReference type="InterPro" id="IPR024344">
    <property type="entry name" value="MDMPI_metal-binding"/>
</dbReference>
<accession>A0ABS7UG14</accession>
<sequence>MALTVDLETGRTAFADSVRGFLAAVDGFDEWGLLDASRCHGWTRLDVVVHVIAGWQEMLGGMVSPVADEPTVDAASYWPTFDETEAGEPVDTLMAQRRRTAAFARPSSACTELRYVAEAVLRGAAALAEGHYLWQHQVFTAGDYLTIWAVEDVIHQVDLISDHPVPATALDLARATVAELGGASLAGRLPEGG</sequence>
<reference evidence="2 3" key="1">
    <citation type="submission" date="2021-09" db="EMBL/GenBank/DDBJ databases">
        <title>Whole genome sequence of Nocardioides sp. GBK3QG-3.</title>
        <authorList>
            <person name="Tuo L."/>
        </authorList>
    </citation>
    <scope>NUCLEOTIDE SEQUENCE [LARGE SCALE GENOMIC DNA]</scope>
    <source>
        <strain evidence="2 3">GBK3QG-3</strain>
    </source>
</reference>
<dbReference type="SUPFAM" id="SSF109854">
    <property type="entry name" value="DinB/YfiT-like putative metalloenzymes"/>
    <property type="match status" value="1"/>
</dbReference>
<dbReference type="InterPro" id="IPR034660">
    <property type="entry name" value="DinB/YfiT-like"/>
</dbReference>
<gene>
    <name evidence="2" type="ORF">K8U61_17435</name>
</gene>
<dbReference type="RefSeq" id="WP_224124316.1">
    <property type="nucleotide sequence ID" value="NZ_JAIQZJ010000011.1"/>
</dbReference>
<dbReference type="Pfam" id="PF11716">
    <property type="entry name" value="MDMPI_N"/>
    <property type="match status" value="1"/>
</dbReference>
<organism evidence="2 3">
    <name type="scientific">Nocardioides mangrovi</name>
    <dbReference type="NCBI Taxonomy" id="2874580"/>
    <lineage>
        <taxon>Bacteria</taxon>
        <taxon>Bacillati</taxon>
        <taxon>Actinomycetota</taxon>
        <taxon>Actinomycetes</taxon>
        <taxon>Propionibacteriales</taxon>
        <taxon>Nocardioidaceae</taxon>
        <taxon>Nocardioides</taxon>
    </lineage>
</organism>
<proteinExistence type="predicted"/>
<protein>
    <submittedName>
        <fullName evidence="2">Maleylpyruvate isomerase N-terminal domain-containing protein</fullName>
    </submittedName>
</protein>
<evidence type="ECO:0000313" key="2">
    <source>
        <dbReference type="EMBL" id="MBZ5739961.1"/>
    </source>
</evidence>
<dbReference type="EMBL" id="JAIQZJ010000011">
    <property type="protein sequence ID" value="MBZ5739961.1"/>
    <property type="molecule type" value="Genomic_DNA"/>
</dbReference>
<dbReference type="Gene3D" id="1.20.120.450">
    <property type="entry name" value="dinb family like domain"/>
    <property type="match status" value="1"/>
</dbReference>
<comment type="caution">
    <text evidence="2">The sequence shown here is derived from an EMBL/GenBank/DDBJ whole genome shotgun (WGS) entry which is preliminary data.</text>
</comment>
<name>A0ABS7UG14_9ACTN</name>